<protein>
    <submittedName>
        <fullName evidence="6">Nop52-domain-containing protein</fullName>
    </submittedName>
</protein>
<dbReference type="OrthoDB" id="2019504at2759"/>
<comment type="subcellular location">
    <subcellularLocation>
        <location evidence="1">Nucleus</location>
    </subcellularLocation>
</comment>
<comment type="similarity">
    <text evidence="2">Belongs to the RRP1 family.</text>
</comment>
<dbReference type="PANTHER" id="PTHR13026">
    <property type="entry name" value="NNP-1 PROTEIN NOVEL NUCLEAR PROTEIN 1 NOP52"/>
    <property type="match status" value="1"/>
</dbReference>
<evidence type="ECO:0000256" key="4">
    <source>
        <dbReference type="ARBA" id="ARBA00023242"/>
    </source>
</evidence>
<organism evidence="6 7">
    <name type="scientific">Rhodocollybia butyracea</name>
    <dbReference type="NCBI Taxonomy" id="206335"/>
    <lineage>
        <taxon>Eukaryota</taxon>
        <taxon>Fungi</taxon>
        <taxon>Dikarya</taxon>
        <taxon>Basidiomycota</taxon>
        <taxon>Agaricomycotina</taxon>
        <taxon>Agaricomycetes</taxon>
        <taxon>Agaricomycetidae</taxon>
        <taxon>Agaricales</taxon>
        <taxon>Marasmiineae</taxon>
        <taxon>Omphalotaceae</taxon>
        <taxon>Rhodocollybia</taxon>
    </lineage>
</organism>
<gene>
    <name evidence="6" type="ORF">BDP27DRAFT_1316018</name>
</gene>
<dbReference type="GO" id="GO:0005634">
    <property type="term" value="C:nucleus"/>
    <property type="evidence" value="ECO:0007669"/>
    <property type="project" value="UniProtKB-SubCell"/>
</dbReference>
<reference evidence="6" key="1">
    <citation type="submission" date="2020-11" db="EMBL/GenBank/DDBJ databases">
        <authorList>
            <consortium name="DOE Joint Genome Institute"/>
            <person name="Ahrendt S."/>
            <person name="Riley R."/>
            <person name="Andreopoulos W."/>
            <person name="Labutti K."/>
            <person name="Pangilinan J."/>
            <person name="Ruiz-Duenas F.J."/>
            <person name="Barrasa J.M."/>
            <person name="Sanchez-Garcia M."/>
            <person name="Camarero S."/>
            <person name="Miyauchi S."/>
            <person name="Serrano A."/>
            <person name="Linde D."/>
            <person name="Babiker R."/>
            <person name="Drula E."/>
            <person name="Ayuso-Fernandez I."/>
            <person name="Pacheco R."/>
            <person name="Padilla G."/>
            <person name="Ferreira P."/>
            <person name="Barriuso J."/>
            <person name="Kellner H."/>
            <person name="Castanera R."/>
            <person name="Alfaro M."/>
            <person name="Ramirez L."/>
            <person name="Pisabarro A.G."/>
            <person name="Kuo A."/>
            <person name="Tritt A."/>
            <person name="Lipzen A."/>
            <person name="He G."/>
            <person name="Yan M."/>
            <person name="Ng V."/>
            <person name="Cullen D."/>
            <person name="Martin F."/>
            <person name="Rosso M.-N."/>
            <person name="Henrissat B."/>
            <person name="Hibbett D."/>
            <person name="Martinez A.T."/>
            <person name="Grigoriev I.V."/>
        </authorList>
    </citation>
    <scope>NUCLEOTIDE SEQUENCE</scope>
    <source>
        <strain evidence="6">AH 40177</strain>
    </source>
</reference>
<evidence type="ECO:0000313" key="7">
    <source>
        <dbReference type="Proteomes" id="UP000772434"/>
    </source>
</evidence>
<keyword evidence="3" id="KW-0698">rRNA processing</keyword>
<dbReference type="AlphaFoldDB" id="A0A9P5Q672"/>
<name>A0A9P5Q672_9AGAR</name>
<dbReference type="InterPro" id="IPR010301">
    <property type="entry name" value="RRP1"/>
</dbReference>
<comment type="caution">
    <text evidence="6">The sequence shown here is derived from an EMBL/GenBank/DDBJ whole genome shotgun (WGS) entry which is preliminary data.</text>
</comment>
<evidence type="ECO:0000256" key="1">
    <source>
        <dbReference type="ARBA" id="ARBA00004123"/>
    </source>
</evidence>
<sequence>MNYRSTEKKTRDKAIKTLSSFLSDESRDQIPISEMTKLWKGIFYCQYLLDGVCRFELKKCPGFWMSDKPLVQQALASELAELVLSTSKTSTSLSFLNGFWETTVREWNGIDRLRLDKYLMLVRRFINVSFRLMIQNDWDLKTCQEYNTILTHEGGPLCPTDGRVPVGLVFHIADVYLEELEKDVRSLEKDASKPVPLATLLSPFLDLAARTPLITTYKHLQSSLFEPLLSSCSPPATNSDDENEPRAPKRRRVDNSSLDSYSYILSNACLDDPSVEIKLSSNVLHKKLLRRIFDVASQAETRDANRRKMYALWKAEKDEDDDGDEET</sequence>
<dbReference type="Pfam" id="PF05997">
    <property type="entry name" value="Nop52"/>
    <property type="match status" value="2"/>
</dbReference>
<evidence type="ECO:0000313" key="6">
    <source>
        <dbReference type="EMBL" id="KAF9074817.1"/>
    </source>
</evidence>
<evidence type="ECO:0000256" key="5">
    <source>
        <dbReference type="SAM" id="MobiDB-lite"/>
    </source>
</evidence>
<dbReference type="GO" id="GO:0006364">
    <property type="term" value="P:rRNA processing"/>
    <property type="evidence" value="ECO:0007669"/>
    <property type="project" value="UniProtKB-KW"/>
</dbReference>
<keyword evidence="7" id="KW-1185">Reference proteome</keyword>
<dbReference type="EMBL" id="JADNRY010000011">
    <property type="protein sequence ID" value="KAF9074817.1"/>
    <property type="molecule type" value="Genomic_DNA"/>
</dbReference>
<keyword evidence="4" id="KW-0539">Nucleus</keyword>
<evidence type="ECO:0000256" key="3">
    <source>
        <dbReference type="ARBA" id="ARBA00022552"/>
    </source>
</evidence>
<feature type="region of interest" description="Disordered" evidence="5">
    <location>
        <begin position="231"/>
        <end position="253"/>
    </location>
</feature>
<evidence type="ECO:0000256" key="2">
    <source>
        <dbReference type="ARBA" id="ARBA00006374"/>
    </source>
</evidence>
<dbReference type="PANTHER" id="PTHR13026:SF0">
    <property type="entry name" value="RIBOSOMAL RNA PROCESSING 1B"/>
    <property type="match status" value="1"/>
</dbReference>
<dbReference type="GO" id="GO:0030688">
    <property type="term" value="C:preribosome, small subunit precursor"/>
    <property type="evidence" value="ECO:0007669"/>
    <property type="project" value="InterPro"/>
</dbReference>
<accession>A0A9P5Q672</accession>
<dbReference type="Proteomes" id="UP000772434">
    <property type="component" value="Unassembled WGS sequence"/>
</dbReference>
<proteinExistence type="inferred from homology"/>